<reference evidence="3" key="1">
    <citation type="submission" date="2009-07" db="EMBL/GenBank/DDBJ databases">
        <title>Complete sequence of chromosome of Methylovorus sp. SIP3-4.</title>
        <authorList>
            <person name="Lucas S."/>
            <person name="Copeland A."/>
            <person name="Lapidus A."/>
            <person name="Glavina del Rio T."/>
            <person name="Tice H."/>
            <person name="Bruce D."/>
            <person name="Goodwin L."/>
            <person name="Pitluck S."/>
            <person name="Clum A."/>
            <person name="Larimer F."/>
            <person name="Land M."/>
            <person name="Hauser L."/>
            <person name="Kyrpides N."/>
            <person name="Mikhailova N."/>
            <person name="Kayluzhnaya M."/>
            <person name="Chistoserdova L."/>
        </authorList>
    </citation>
    <scope>NUCLEOTIDE SEQUENCE [LARGE SCALE GENOMIC DNA]</scope>
    <source>
        <strain evidence="3">SIP3-4</strain>
    </source>
</reference>
<name>C6X8Q8_METGS</name>
<reference evidence="2 3" key="2">
    <citation type="journal article" date="2011" name="J. Bacteriol.">
        <title>Genomes of three methylotrophs from a single niche uncover genetic and metabolic divergence of Methylophilaceae.</title>
        <authorList>
            <person name="Lapidus A."/>
            <person name="Clum A."/>
            <person name="Labutti K."/>
            <person name="Kaluzhnaya M.G."/>
            <person name="Lim S."/>
            <person name="Beck D.A."/>
            <person name="Glavina Del Rio T."/>
            <person name="Nolan M."/>
            <person name="Mavromatis K."/>
            <person name="Huntemann M."/>
            <person name="Lucas S."/>
            <person name="Lidstrom M.E."/>
            <person name="Ivanova N."/>
            <person name="Chistoserdova L."/>
        </authorList>
    </citation>
    <scope>NUCLEOTIDE SEQUENCE [LARGE SCALE GENOMIC DNA]</scope>
    <source>
        <strain evidence="2 3">SIP3-4</strain>
    </source>
</reference>
<dbReference type="AlphaFoldDB" id="C6X8Q8"/>
<evidence type="ECO:0000313" key="2">
    <source>
        <dbReference type="EMBL" id="ACT49528.1"/>
    </source>
</evidence>
<evidence type="ECO:0000313" key="3">
    <source>
        <dbReference type="Proteomes" id="UP000002743"/>
    </source>
</evidence>
<sequence>MLKVLFGSWVGIASIMTIVLTIVVVSYWVGYCVVNANRAK</sequence>
<feature type="transmembrane region" description="Helical" evidence="1">
    <location>
        <begin position="6"/>
        <end position="34"/>
    </location>
</feature>
<evidence type="ECO:0000256" key="1">
    <source>
        <dbReference type="SAM" id="Phobius"/>
    </source>
</evidence>
<evidence type="ECO:0008006" key="4">
    <source>
        <dbReference type="Google" id="ProtNLM"/>
    </source>
</evidence>
<dbReference type="Proteomes" id="UP000002743">
    <property type="component" value="Chromosome"/>
</dbReference>
<protein>
    <recommendedName>
        <fullName evidence="4">DUF3149 domain-containing protein</fullName>
    </recommendedName>
</protein>
<dbReference type="Pfam" id="PF11346">
    <property type="entry name" value="DUF3149"/>
    <property type="match status" value="1"/>
</dbReference>
<dbReference type="HOGENOM" id="CLU_3292282_0_0_4"/>
<keyword evidence="1" id="KW-0812">Transmembrane</keyword>
<organism evidence="2 3">
    <name type="scientific">Methylovorus glucosotrophus (strain SIP3-4)</name>
    <dbReference type="NCBI Taxonomy" id="582744"/>
    <lineage>
        <taxon>Bacteria</taxon>
        <taxon>Pseudomonadati</taxon>
        <taxon>Pseudomonadota</taxon>
        <taxon>Betaproteobacteria</taxon>
        <taxon>Nitrosomonadales</taxon>
        <taxon>Methylophilaceae</taxon>
        <taxon>Methylovorus</taxon>
    </lineage>
</organism>
<dbReference type="KEGG" id="mei:Msip34_0279"/>
<keyword evidence="3" id="KW-1185">Reference proteome</keyword>
<dbReference type="EMBL" id="CP001674">
    <property type="protein sequence ID" value="ACT49528.1"/>
    <property type="molecule type" value="Genomic_DNA"/>
</dbReference>
<gene>
    <name evidence="2" type="ordered locus">Msip34_0279</name>
</gene>
<proteinExistence type="predicted"/>
<dbReference type="STRING" id="582744.Msip34_0279"/>
<dbReference type="RefSeq" id="WP_013441107.1">
    <property type="nucleotide sequence ID" value="NC_012969.1"/>
</dbReference>
<keyword evidence="1" id="KW-1133">Transmembrane helix</keyword>
<dbReference type="eggNOG" id="ENOG50313FD">
    <property type="taxonomic scope" value="Bacteria"/>
</dbReference>
<dbReference type="InterPro" id="IPR021494">
    <property type="entry name" value="DUF3149"/>
</dbReference>
<keyword evidence="1" id="KW-0472">Membrane</keyword>
<accession>C6X8Q8</accession>